<reference evidence="4" key="1">
    <citation type="submission" date="2020-11" db="EMBL/GenBank/DDBJ databases">
        <authorList>
            <person name="Tran Van P."/>
        </authorList>
    </citation>
    <scope>NUCLEOTIDE SEQUENCE</scope>
</reference>
<accession>A0A7R8XDJ5</accession>
<name>A0A7R8XDJ5_9CRUS</name>
<organism evidence="4">
    <name type="scientific">Darwinula stevensoni</name>
    <dbReference type="NCBI Taxonomy" id="69355"/>
    <lineage>
        <taxon>Eukaryota</taxon>
        <taxon>Metazoa</taxon>
        <taxon>Ecdysozoa</taxon>
        <taxon>Arthropoda</taxon>
        <taxon>Crustacea</taxon>
        <taxon>Oligostraca</taxon>
        <taxon>Ostracoda</taxon>
        <taxon>Podocopa</taxon>
        <taxon>Podocopida</taxon>
        <taxon>Darwinulocopina</taxon>
        <taxon>Darwinuloidea</taxon>
        <taxon>Darwinulidae</taxon>
        <taxon>Darwinula</taxon>
    </lineage>
</organism>
<dbReference type="PANTHER" id="PTHR21177">
    <property type="entry name" value="IP06524P-RELATED"/>
    <property type="match status" value="1"/>
</dbReference>
<evidence type="ECO:0000259" key="3">
    <source>
        <dbReference type="Pfam" id="PF16033"/>
    </source>
</evidence>
<dbReference type="Proteomes" id="UP000677054">
    <property type="component" value="Unassembled WGS sequence"/>
</dbReference>
<gene>
    <name evidence="4" type="ORF">DSTB1V02_LOCUS8161</name>
</gene>
<evidence type="ECO:0000256" key="1">
    <source>
        <dbReference type="SAM" id="MobiDB-lite"/>
    </source>
</evidence>
<dbReference type="EMBL" id="CAJPEV010001803">
    <property type="protein sequence ID" value="CAG0894406.1"/>
    <property type="molecule type" value="Genomic_DNA"/>
</dbReference>
<evidence type="ECO:0000313" key="5">
    <source>
        <dbReference type="Proteomes" id="UP000677054"/>
    </source>
</evidence>
<feature type="chain" id="PRO_5036402465" description="DUF4789 domain-containing protein" evidence="2">
    <location>
        <begin position="21"/>
        <end position="1031"/>
    </location>
</feature>
<feature type="domain" description="DUF4789" evidence="3">
    <location>
        <begin position="188"/>
        <end position="259"/>
    </location>
</feature>
<proteinExistence type="predicted"/>
<dbReference type="InterPro" id="IPR031993">
    <property type="entry name" value="DUF4789"/>
</dbReference>
<sequence>MNSSLFLLCIFSSTFHFSHSHVLFRDEIPPEPGVNPTSPLHIVDMGTVTRNATNGRKKPSVENINIPSCPCLNDNCTCLESFNNDTDDRNNDRNITETCLESTSTRGKYCYEPLEVGPCLEGYRLELIKVQKLNKERNTTEMVDELKCKPLSCIIGSVKLSDGTCLVVKPDADGRCPPGWYNTKNTTGIDRCDCEFYRVYSPTDGQCHKLYTQGPCGEGKVLVANGDTNTIECQERKCPDEWVFFQQEKCYQLRHQGPCNGGIFMLDLTTLQPSCFYPTTVFNFIPPPKRPCPMDSPPDHNISHRVPVQASTFPTMNRSTAAKTKSHQDASGLHLDSGEISPDGKAFWPKDGQVSSLKYCYEPLEVGPCPEGYRLELTEVQKVNEERNTTETVEDLRCKALPCPNGSEKLSDGTCAVKPNGEGHCPLGWYPLEDNSGIVGCECEFYRVYVPSDGQCHKLYTQGPCGEGKVLVVNGDRKTIECQKRTCPDEWAYWPDHERCYPLRQEGPCNGGIFMLDLTTLQPFCADPITALAFITAKDRPCQPGSFRDFNIVSNVLKECTWTKQGKQQVEIGSLDINHISVTIPDPIKMMQVNMKNLPNDANQTSPLKMVDTEKARRNETNEGGMNPSGENIDIPSCPCPNDNCTCVDSLNNCTDDRNIIETCMDSTSTRRKCCYEPLGVEPCPEGYRLELTEVQKLNKERNTTETVEELRCKALPCPMGSVKLSDGTCVIKMNGFLFLLPFVFSALHFSLSCFVFPHKISPEYTDVNPTSPSKLVDTEKAKRNATSGEGIKPSGQKIDIPSCPSRNDNCSGLESFDNTGDRNITETCLESTSTRRKYCYEPLEVGPCPEGYRLELTEVQKLNKERNTTETVEELRCKALPCPKSSVKLSDGTCVVKPNEKGDCPPGWYPSKSHSGIVECECEYDKVYSPSDGQCHKLYTQGPCGEGKVLVANGDTNTIECQERKCPDEWVFFPQQEKCYQLRHQGPCDGKIFMLDLTTLQPFCSYPTIVFNFITAKNKPCQPGSFHGYN</sequence>
<keyword evidence="2" id="KW-0732">Signal</keyword>
<feature type="region of interest" description="Disordered" evidence="1">
    <location>
        <begin position="768"/>
        <end position="800"/>
    </location>
</feature>
<feature type="non-terminal residue" evidence="4">
    <location>
        <position position="1"/>
    </location>
</feature>
<protein>
    <recommendedName>
        <fullName evidence="3">DUF4789 domain-containing protein</fullName>
    </recommendedName>
</protein>
<dbReference type="OrthoDB" id="6328618at2759"/>
<evidence type="ECO:0000256" key="2">
    <source>
        <dbReference type="SAM" id="SignalP"/>
    </source>
</evidence>
<feature type="signal peptide" evidence="2">
    <location>
        <begin position="1"/>
        <end position="20"/>
    </location>
</feature>
<dbReference type="Pfam" id="PF16033">
    <property type="entry name" value="DUF4789"/>
    <property type="match status" value="3"/>
</dbReference>
<feature type="domain" description="DUF4789" evidence="3">
    <location>
        <begin position="910"/>
        <end position="989"/>
    </location>
</feature>
<evidence type="ECO:0000313" key="4">
    <source>
        <dbReference type="EMBL" id="CAD7248345.1"/>
    </source>
</evidence>
<keyword evidence="5" id="KW-1185">Reference proteome</keyword>
<feature type="domain" description="DUF4789" evidence="3">
    <location>
        <begin position="430"/>
        <end position="509"/>
    </location>
</feature>
<dbReference type="AlphaFoldDB" id="A0A7R8XDJ5"/>
<dbReference type="EMBL" id="LR901320">
    <property type="protein sequence ID" value="CAD7248345.1"/>
    <property type="molecule type" value="Genomic_DNA"/>
</dbReference>